<dbReference type="Pfam" id="PF16355">
    <property type="entry name" value="DUF4982"/>
    <property type="match status" value="1"/>
</dbReference>
<dbReference type="SUPFAM" id="SSF51445">
    <property type="entry name" value="(Trans)glycosidases"/>
    <property type="match status" value="1"/>
</dbReference>
<evidence type="ECO:0000259" key="4">
    <source>
        <dbReference type="Pfam" id="PF00703"/>
    </source>
</evidence>
<evidence type="ECO:0000313" key="8">
    <source>
        <dbReference type="EMBL" id="KHS44970.1"/>
    </source>
</evidence>
<dbReference type="InterPro" id="IPR017853">
    <property type="entry name" value="GH"/>
</dbReference>
<evidence type="ECO:0000256" key="2">
    <source>
        <dbReference type="ARBA" id="ARBA00022801"/>
    </source>
</evidence>
<evidence type="ECO:0000259" key="7">
    <source>
        <dbReference type="Pfam" id="PF16355"/>
    </source>
</evidence>
<dbReference type="AlphaFoldDB" id="A0A0B9A6N4"/>
<feature type="domain" description="Glycoside hydrolase family 2 catalytic" evidence="5">
    <location>
        <begin position="330"/>
        <end position="645"/>
    </location>
</feature>
<dbReference type="Gene3D" id="2.60.120.260">
    <property type="entry name" value="Galactose-binding domain-like"/>
    <property type="match status" value="1"/>
</dbReference>
<dbReference type="SUPFAM" id="SSF49785">
    <property type="entry name" value="Galactose-binding domain-like"/>
    <property type="match status" value="1"/>
</dbReference>
<dbReference type="InterPro" id="IPR006102">
    <property type="entry name" value="Ig-like_GH2"/>
</dbReference>
<name>A0A0B9A6N4_9SPHN</name>
<evidence type="ECO:0000256" key="1">
    <source>
        <dbReference type="ARBA" id="ARBA00007401"/>
    </source>
</evidence>
<dbReference type="SUPFAM" id="SSF49303">
    <property type="entry name" value="beta-Galactosidase/glucuronidase domain"/>
    <property type="match status" value="1"/>
</dbReference>
<dbReference type="Gene3D" id="2.60.120.430">
    <property type="entry name" value="Galactose-binding lectin"/>
    <property type="match status" value="1"/>
</dbReference>
<evidence type="ECO:0000256" key="3">
    <source>
        <dbReference type="ARBA" id="ARBA00023295"/>
    </source>
</evidence>
<evidence type="ECO:0000259" key="6">
    <source>
        <dbReference type="Pfam" id="PF02837"/>
    </source>
</evidence>
<dbReference type="STRING" id="48936.NJ75_02896"/>
<dbReference type="InterPro" id="IPR013783">
    <property type="entry name" value="Ig-like_fold"/>
</dbReference>
<evidence type="ECO:0000259" key="5">
    <source>
        <dbReference type="Pfam" id="PF02836"/>
    </source>
</evidence>
<dbReference type="InterPro" id="IPR032311">
    <property type="entry name" value="DUF4982"/>
</dbReference>
<keyword evidence="9" id="KW-1185">Reference proteome</keyword>
<dbReference type="Pfam" id="PF02837">
    <property type="entry name" value="Glyco_hydro_2_N"/>
    <property type="match status" value="1"/>
</dbReference>
<proteinExistence type="inferred from homology"/>
<comment type="caution">
    <text evidence="8">The sequence shown here is derived from an EMBL/GenBank/DDBJ whole genome shotgun (WGS) entry which is preliminary data.</text>
</comment>
<dbReference type="InterPro" id="IPR008979">
    <property type="entry name" value="Galactose-bd-like_sf"/>
</dbReference>
<dbReference type="InterPro" id="IPR006101">
    <property type="entry name" value="Glyco_hydro_2"/>
</dbReference>
<dbReference type="PANTHER" id="PTHR42732:SF1">
    <property type="entry name" value="BETA-MANNOSIDASE"/>
    <property type="match status" value="1"/>
</dbReference>
<dbReference type="GO" id="GO:0005975">
    <property type="term" value="P:carbohydrate metabolic process"/>
    <property type="evidence" value="ECO:0007669"/>
    <property type="project" value="InterPro"/>
</dbReference>
<dbReference type="Gene3D" id="3.20.20.80">
    <property type="entry name" value="Glycosidases"/>
    <property type="match status" value="1"/>
</dbReference>
<dbReference type="Pfam" id="PF02836">
    <property type="entry name" value="Glyco_hydro_2_C"/>
    <property type="match status" value="1"/>
</dbReference>
<dbReference type="Proteomes" id="UP000031338">
    <property type="component" value="Unassembled WGS sequence"/>
</dbReference>
<dbReference type="PRINTS" id="PR00132">
    <property type="entry name" value="GLHYDRLASE2"/>
</dbReference>
<dbReference type="InterPro" id="IPR051913">
    <property type="entry name" value="GH2_Domain-Containing"/>
</dbReference>
<dbReference type="InterPro" id="IPR006104">
    <property type="entry name" value="Glyco_hydro_2_N"/>
</dbReference>
<dbReference type="Pfam" id="PF00703">
    <property type="entry name" value="Glyco_hydro_2"/>
    <property type="match status" value="1"/>
</dbReference>
<dbReference type="PANTHER" id="PTHR42732">
    <property type="entry name" value="BETA-GALACTOSIDASE"/>
    <property type="match status" value="1"/>
</dbReference>
<evidence type="ECO:0000313" key="9">
    <source>
        <dbReference type="Proteomes" id="UP000031338"/>
    </source>
</evidence>
<dbReference type="InterPro" id="IPR006103">
    <property type="entry name" value="Glyco_hydro_2_cat"/>
</dbReference>
<dbReference type="RefSeq" id="WP_052242512.1">
    <property type="nucleotide sequence ID" value="NZ_JRVC01000014.1"/>
</dbReference>
<dbReference type="Gene3D" id="2.60.40.10">
    <property type="entry name" value="Immunoglobulins"/>
    <property type="match status" value="2"/>
</dbReference>
<feature type="domain" description="DUF4982" evidence="7">
    <location>
        <begin position="671"/>
        <end position="727"/>
    </location>
</feature>
<organism evidence="8 9">
    <name type="scientific">Novosphingobium subterraneum</name>
    <dbReference type="NCBI Taxonomy" id="48936"/>
    <lineage>
        <taxon>Bacteria</taxon>
        <taxon>Pseudomonadati</taxon>
        <taxon>Pseudomonadota</taxon>
        <taxon>Alphaproteobacteria</taxon>
        <taxon>Sphingomonadales</taxon>
        <taxon>Sphingomonadaceae</taxon>
        <taxon>Novosphingobium</taxon>
    </lineage>
</organism>
<protein>
    <submittedName>
        <fullName evidence="8">Beta-galactosidase</fullName>
    </submittedName>
</protein>
<keyword evidence="2" id="KW-0378">Hydrolase</keyword>
<keyword evidence="3" id="KW-0326">Glycosidase</keyword>
<dbReference type="PATRIC" id="fig|48936.3.peg.2909"/>
<feature type="domain" description="Glycoside hydrolase family 2 immunoglobulin-like beta-sandwich" evidence="4">
    <location>
        <begin position="219"/>
        <end position="322"/>
    </location>
</feature>
<dbReference type="EMBL" id="JRVC01000014">
    <property type="protein sequence ID" value="KHS44970.1"/>
    <property type="molecule type" value="Genomic_DNA"/>
</dbReference>
<dbReference type="GO" id="GO:0004553">
    <property type="term" value="F:hydrolase activity, hydrolyzing O-glycosyl compounds"/>
    <property type="evidence" value="ECO:0007669"/>
    <property type="project" value="InterPro"/>
</dbReference>
<accession>A0A0B9A6N4</accession>
<dbReference type="InterPro" id="IPR036156">
    <property type="entry name" value="Beta-gal/glucu_dom_sf"/>
</dbReference>
<comment type="similarity">
    <text evidence="1">Belongs to the glycosyl hydrolase 2 family.</text>
</comment>
<feature type="domain" description="Glycosyl hydrolases family 2 sugar binding" evidence="6">
    <location>
        <begin position="39"/>
        <end position="201"/>
    </location>
</feature>
<reference evidence="8 9" key="1">
    <citation type="submission" date="2014-10" db="EMBL/GenBank/DDBJ databases">
        <title>Draft genome sequence of Novosphingobium subterraneum DSM 12447.</title>
        <authorList>
            <person name="Gan H.M."/>
            <person name="Gan H.Y."/>
            <person name="Savka M.A."/>
        </authorList>
    </citation>
    <scope>NUCLEOTIDE SEQUENCE [LARGE SCALE GENOMIC DNA]</scope>
    <source>
        <strain evidence="8 9">DSM 12447</strain>
    </source>
</reference>
<gene>
    <name evidence="8" type="ORF">NJ75_02896</name>
</gene>
<sequence>MGSFRAGRASAIIAAPVACLIIAGTLPAFAQSRRDVMVLDAGWRFSAEDVAEASAPDFADATWTQVSVPHTWNRVGYYKHDLGGTNTAATVDKRQGIGWYRLHFATPAGARGKRHWLEFDAASRVAKVWLNGVYLGEHRGGFSRFRFDATAAMKASGENVLVVRVDNAQPKAGGSTADVLPLSGDFFVHGGLYRPVRLVTTAPLHIDLADAGGPGVRATTVKADKDQAQVDLVVRVQNDTAKASKASVRVRLIDRDGAEAASATVPATLAPGKVGEVAARLTVAGPHLWHGTADPYLYDLVTQVVAADGTVSDEVRQPYGLRTMAFDPDRGFILNGQPYRLRGAGYHQDRDGKGWAISREDVAEDIATLREMGANTIRLTHYQHGQDVHDLADRAGMVVWDEIPLVSVWTLGGSKVPDPALVANAKSQLTELVRQNQNHAASAIWSIANEVDFGNSIPSFMFGGADGREVDPMPLLNELQKTAKALDPSRPTALATCCEARAFGNDIEIPTTAAAADLGGANRYFGWYFGKPGDLGPHLDGLRAKRPQQPLAVTEYGAGGALTMHTDNVLGGPADSRGAAQPEEYESHIHETALAQLDARPWLYATWLWNSFDFATTVRTEGDAQDINTKGLIAYDHKTRKDAFWFYKANWNPEPMVHITSKRYVDRAYPVTDVKVYSNTASTELLLNGRSVGVKSDCPQKACVWSGVRLDEGSNALVARGVHAGGTVEDSARWMLAPETARRFVIDAGTLLAAKSEGRVLGSDNWFEGGQAGSLDKPANFGKPAVPTAIAGTTDRAALATYRSGTFSYRVPVADGRYKVTLWFATAPTQKPGTFEVKSGNKTLLRKFQPAIPASGAVAEARTFTVKAKGSLALDFISGTTDARVSMIEIERLR</sequence>